<evidence type="ECO:0000256" key="3">
    <source>
        <dbReference type="ARBA" id="ARBA00022558"/>
    </source>
</evidence>
<comment type="similarity">
    <text evidence="2">Belongs to the PilY1 family.</text>
</comment>
<feature type="signal peptide" evidence="7">
    <location>
        <begin position="1"/>
        <end position="39"/>
    </location>
</feature>
<name>A0A1Y5PZH1_9GAMM</name>
<feature type="chain" id="PRO_5012802835" evidence="7">
    <location>
        <begin position="40"/>
        <end position="1138"/>
    </location>
</feature>
<feature type="domain" description="PilY1 beta-propeller" evidence="8">
    <location>
        <begin position="665"/>
        <end position="959"/>
    </location>
</feature>
<sequence length="1138" mass="120924">MRMPPPRKSANAPCRLVASRTLSALVAFGFTLMVSPAKAGITLPTDPLTTGVRVPPNILFILDDSGSMAFDGMPSSDASSWKNQTYVNNTVYYNPNRTYTPWLNADGTQMSGGTSYGAVYGDFNLASGNTINLADGGSCRTYNKNNNSTSGEMKDGTKVCGGVQTFYVPIDAATTSVTDRSEVYRYQIHTDGRIVRSRYGTRVQGLSGRDCGTGKSDWGSCEYVNPSSRSEADERTNYATWFSYHRTRMKAAKAGAGIAFNQLGINVRVGFRTIWGRNGSSTSGNWPSQSVPIPVGNNAGLFDNPNGADGNDNNRTRWYQRLYGTIGYNGTPLHKALDDAGKYFSSDKTTGPYGPENEVDQLSCRQNFSILTTDGYWNNLDIDVGEQDNSDGPAIATPDGDKYQYKPAAPYAAGDANTLADVAMRYWKNDLRDDLDNNVPSNDRNPAFWQHMVTFGISLGLAGTTGYNSVSEVPASFSSWPNPKDKEDSDRIDDLLHAAVNGRGDFFSAADPDAFVTGLTAALAAITERTGSFSNVSNNSATLTTGSRLFQASYISGVWTGEVAAYPISSNGIDIVSSWRASQGIPATGRKVFTSSGAFPASATTAQLASLTRTGVTNYPVSGADNAAYIAGARTLELANGGTLRNRSSLLGDVVGSSPAYVNDTNTLYVGANDGMLHAFDASNGSEVFSFIPNGIDWASLGSLSRPDYAHRYFVDGSIVVSNRVQTPGKNLLVAGLGKGGKGLFVLDVTNPGSFTESKFKWEATGSDADMGLVQSRPIIARLNNGTTALVVSNGINSSNGRAVLFVYNLETGALIKKIDTGAGSAVLDHADSNGLSAPTGWDVDGNGTLDYVYAGDMLGNVWKFNLGASQTSSWGIANSGSPLFSASYVDADGDVVRQPITGALSIAMHPTTYKTWLFFGTGRLMTAGDMESRDIQSMYGFVDDGTTLVRNGAGANLTKREVVVTGTRSGKSVRSFQENEVLPASSKGWYLDLLTPPNDLAEGERIVTNAQLLGNGRQTALITASAIPTAGACQSDGRGYINALDAFTGTSLFSSFFDVNKDGNFKDEVLTNDGKTVPIGSVDAGVGMPTTPDLMGGGEPRVCLISVTGSNGQVVTMRCQDIRNLGRVSWREIKRGG</sequence>
<evidence type="ECO:0000256" key="1">
    <source>
        <dbReference type="ARBA" id="ARBA00004561"/>
    </source>
</evidence>
<evidence type="ECO:0000259" key="8">
    <source>
        <dbReference type="Pfam" id="PF05567"/>
    </source>
</evidence>
<protein>
    <submittedName>
        <fullName evidence="9">Putative Tfp pilus assembly protein</fullName>
    </submittedName>
</protein>
<dbReference type="AlphaFoldDB" id="A0A1Y5PZH1"/>
<keyword evidence="5" id="KW-0106">Calcium</keyword>
<reference evidence="9" key="1">
    <citation type="submission" date="2016-03" db="EMBL/GenBank/DDBJ databases">
        <authorList>
            <person name="Ploux O."/>
        </authorList>
    </citation>
    <scope>NUCLEOTIDE SEQUENCE</scope>
    <source>
        <strain evidence="9">UC10</strain>
    </source>
</reference>
<dbReference type="InterPro" id="IPR011047">
    <property type="entry name" value="Quinoprotein_ADH-like_sf"/>
</dbReference>
<dbReference type="SUPFAM" id="SSF50998">
    <property type="entry name" value="Quinoprotein alcohol dehydrogenase-like"/>
    <property type="match status" value="1"/>
</dbReference>
<dbReference type="InterPro" id="IPR015943">
    <property type="entry name" value="WD40/YVTN_repeat-like_dom_sf"/>
</dbReference>
<keyword evidence="7" id="KW-0732">Signal</keyword>
<keyword evidence="3" id="KW-1029">Fimbrium biogenesis</keyword>
<keyword evidence="6" id="KW-0281">Fimbrium</keyword>
<comment type="subcellular location">
    <subcellularLocation>
        <location evidence="1">Fimbrium</location>
    </subcellularLocation>
</comment>
<dbReference type="EMBL" id="FLTS01000001">
    <property type="protein sequence ID" value="SBV35428.1"/>
    <property type="molecule type" value="Genomic_DNA"/>
</dbReference>
<evidence type="ECO:0000256" key="5">
    <source>
        <dbReference type="ARBA" id="ARBA00022837"/>
    </source>
</evidence>
<evidence type="ECO:0000256" key="4">
    <source>
        <dbReference type="ARBA" id="ARBA00022723"/>
    </source>
</evidence>
<keyword evidence="4" id="KW-0479">Metal-binding</keyword>
<organism evidence="9">
    <name type="scientific">uncultured Stenotrophomonas sp</name>
    <dbReference type="NCBI Taxonomy" id="165438"/>
    <lineage>
        <taxon>Bacteria</taxon>
        <taxon>Pseudomonadati</taxon>
        <taxon>Pseudomonadota</taxon>
        <taxon>Gammaproteobacteria</taxon>
        <taxon>Lysobacterales</taxon>
        <taxon>Lysobacteraceae</taxon>
        <taxon>Stenotrophomonas</taxon>
        <taxon>environmental samples</taxon>
    </lineage>
</organism>
<dbReference type="Gene3D" id="2.130.10.10">
    <property type="entry name" value="YVTN repeat-like/Quinoprotein amine dehydrogenase"/>
    <property type="match status" value="1"/>
</dbReference>
<gene>
    <name evidence="9" type="primary">pilY</name>
    <name evidence="9" type="ORF">STPYR_10358</name>
</gene>
<evidence type="ECO:0000256" key="2">
    <source>
        <dbReference type="ARBA" id="ARBA00008387"/>
    </source>
</evidence>
<dbReference type="GO" id="GO:0046872">
    <property type="term" value="F:metal ion binding"/>
    <property type="evidence" value="ECO:0007669"/>
    <property type="project" value="UniProtKB-KW"/>
</dbReference>
<accession>A0A1Y5PZH1</accession>
<evidence type="ECO:0000256" key="6">
    <source>
        <dbReference type="ARBA" id="ARBA00023263"/>
    </source>
</evidence>
<dbReference type="Pfam" id="PF05567">
    <property type="entry name" value="T4P_PilY1"/>
    <property type="match status" value="1"/>
</dbReference>
<proteinExistence type="inferred from homology"/>
<evidence type="ECO:0000256" key="7">
    <source>
        <dbReference type="SAM" id="SignalP"/>
    </source>
</evidence>
<dbReference type="InterPro" id="IPR008707">
    <property type="entry name" value="B-propeller_PilY1"/>
</dbReference>
<evidence type="ECO:0000313" key="9">
    <source>
        <dbReference type="EMBL" id="SBV35428.1"/>
    </source>
</evidence>
<dbReference type="GO" id="GO:0009289">
    <property type="term" value="C:pilus"/>
    <property type="evidence" value="ECO:0007669"/>
    <property type="project" value="UniProtKB-SubCell"/>
</dbReference>